<feature type="domain" description="NAD(P)-binding" evidence="1">
    <location>
        <begin position="11"/>
        <end position="124"/>
    </location>
</feature>
<sequence length="330" mass="36438">MSIKMKIVVTGSLGNISRPLVVQLIKQGHQVTVISSSAARKVEIEQLGAQAAIGEIEDSIFLNKTFEDQDAAYCMIPPFNFFGKQNLDYQKQALEISTNYVQAIQKAGIKKVIHLSSVGAEKSNGAGVLVFHYIAESVFKKLPSDVTVIHIRPASFDYNLYAFMDMVKGKGFLQGVIGKLLYLQHYGLKGLLKGYSGIILSNYGGADKIAWVSPIDIASAIAEEINTQQRGKKGRYVASEELTCQEIATTLGNAIGKPYLKWVLISDKQMTGAFIKIGATDTIAKEFTEMNMAMHDGSLFEDYFKNRPAILGRVKIKDFAKEFAIKYNQQ</sequence>
<reference evidence="2" key="1">
    <citation type="submission" date="2022-10" db="EMBL/GenBank/DDBJ databases">
        <title>Chryseobacterium sp. nov., a novel bacterial species.</title>
        <authorList>
            <person name="Cao Y."/>
        </authorList>
    </citation>
    <scope>NUCLEOTIDE SEQUENCE</scope>
    <source>
        <strain evidence="2">CCTCC AB2015118</strain>
    </source>
</reference>
<evidence type="ECO:0000259" key="1">
    <source>
        <dbReference type="Pfam" id="PF13460"/>
    </source>
</evidence>
<evidence type="ECO:0000313" key="3">
    <source>
        <dbReference type="Proteomes" id="UP001073122"/>
    </source>
</evidence>
<evidence type="ECO:0000313" key="2">
    <source>
        <dbReference type="EMBL" id="MCX8526347.1"/>
    </source>
</evidence>
<dbReference type="InterPro" id="IPR036291">
    <property type="entry name" value="NAD(P)-bd_dom_sf"/>
</dbReference>
<dbReference type="InterPro" id="IPR016040">
    <property type="entry name" value="NAD(P)-bd_dom"/>
</dbReference>
<keyword evidence="3" id="KW-1185">Reference proteome</keyword>
<protein>
    <submittedName>
        <fullName evidence="2">NAD(P)H-binding protein</fullName>
    </submittedName>
</protein>
<dbReference type="Gene3D" id="3.40.50.720">
    <property type="entry name" value="NAD(P)-binding Rossmann-like Domain"/>
    <property type="match status" value="2"/>
</dbReference>
<dbReference type="EMBL" id="JAOVZW010000033">
    <property type="protein sequence ID" value="MCX8526347.1"/>
    <property type="molecule type" value="Genomic_DNA"/>
</dbReference>
<dbReference type="Proteomes" id="UP001073122">
    <property type="component" value="Unassembled WGS sequence"/>
</dbReference>
<dbReference type="PANTHER" id="PTHR43162:SF1">
    <property type="entry name" value="PRESTALK A DIFFERENTIATION PROTEIN A"/>
    <property type="match status" value="1"/>
</dbReference>
<dbReference type="Gene3D" id="3.90.25.10">
    <property type="entry name" value="UDP-galactose 4-epimerase, domain 1"/>
    <property type="match status" value="1"/>
</dbReference>
<proteinExistence type="predicted"/>
<dbReference type="InterPro" id="IPR051604">
    <property type="entry name" value="Ergot_Alk_Oxidoreductase"/>
</dbReference>
<gene>
    <name evidence="2" type="ORF">OF897_20735</name>
</gene>
<dbReference type="SUPFAM" id="SSF51735">
    <property type="entry name" value="NAD(P)-binding Rossmann-fold domains"/>
    <property type="match status" value="1"/>
</dbReference>
<comment type="caution">
    <text evidence="2">The sequence shown here is derived from an EMBL/GenBank/DDBJ whole genome shotgun (WGS) entry which is preliminary data.</text>
</comment>
<dbReference type="PANTHER" id="PTHR43162">
    <property type="match status" value="1"/>
</dbReference>
<organism evidence="2 3">
    <name type="scientific">Chryseobacterium formosus</name>
    <dbReference type="NCBI Taxonomy" id="1537363"/>
    <lineage>
        <taxon>Bacteria</taxon>
        <taxon>Pseudomonadati</taxon>
        <taxon>Bacteroidota</taxon>
        <taxon>Flavobacteriia</taxon>
        <taxon>Flavobacteriales</taxon>
        <taxon>Weeksellaceae</taxon>
        <taxon>Chryseobacterium group</taxon>
        <taxon>Chryseobacterium</taxon>
    </lineage>
</organism>
<dbReference type="RefSeq" id="WP_267267579.1">
    <property type="nucleotide sequence ID" value="NZ_JAOVZW010000033.1"/>
</dbReference>
<name>A0ABT3XXH8_9FLAO</name>
<accession>A0ABT3XXH8</accession>
<dbReference type="Pfam" id="PF13460">
    <property type="entry name" value="NAD_binding_10"/>
    <property type="match status" value="1"/>
</dbReference>